<keyword evidence="6" id="KW-0511">Multifunctional enzyme</keyword>
<keyword evidence="2" id="KW-0645">Protease</keyword>
<dbReference type="SUPFAM" id="SSF56601">
    <property type="entry name" value="beta-lactamase/transpeptidase-like"/>
    <property type="match status" value="1"/>
</dbReference>
<feature type="domain" description="Penicillin-binding protein transpeptidase" evidence="9">
    <location>
        <begin position="360"/>
        <end position="676"/>
    </location>
</feature>
<reference evidence="11 12" key="1">
    <citation type="submission" date="2023-07" db="EMBL/GenBank/DDBJ databases">
        <title>Sequencing the genomes of 1000 actinobacteria strains.</title>
        <authorList>
            <person name="Klenk H.-P."/>
        </authorList>
    </citation>
    <scope>NUCLEOTIDE SEQUENCE [LARGE SCALE GENOMIC DNA]</scope>
    <source>
        <strain evidence="11 12">DSM 45554</strain>
    </source>
</reference>
<keyword evidence="5" id="KW-0378">Hydrolase</keyword>
<evidence type="ECO:0000256" key="3">
    <source>
        <dbReference type="ARBA" id="ARBA00022676"/>
    </source>
</evidence>
<keyword evidence="3" id="KW-0328">Glycosyltransferase</keyword>
<comment type="catalytic activity">
    <reaction evidence="7">
        <text>Preferential cleavage: (Ac)2-L-Lys-D-Ala-|-D-Ala. Also transpeptidation of peptidyl-alanyl moieties that are N-acyl substituents of D-alanine.</text>
        <dbReference type="EC" id="3.4.16.4"/>
    </reaction>
</comment>
<dbReference type="GO" id="GO:0004180">
    <property type="term" value="F:carboxypeptidase activity"/>
    <property type="evidence" value="ECO:0007669"/>
    <property type="project" value="UniProtKB-KW"/>
</dbReference>
<dbReference type="PANTHER" id="PTHR32282:SF33">
    <property type="entry name" value="PEPTIDOGLYCAN GLYCOSYLTRANSFERASE"/>
    <property type="match status" value="1"/>
</dbReference>
<dbReference type="InterPro" id="IPR036950">
    <property type="entry name" value="PBP_transglycosylase"/>
</dbReference>
<accession>A0ABU2CWX3</accession>
<evidence type="ECO:0000313" key="12">
    <source>
        <dbReference type="Proteomes" id="UP001183585"/>
    </source>
</evidence>
<proteinExistence type="predicted"/>
<dbReference type="InterPro" id="IPR001264">
    <property type="entry name" value="Glyco_trans_51"/>
</dbReference>
<protein>
    <submittedName>
        <fullName evidence="11">Membrane peptidoglycan carboxypeptidase</fullName>
    </submittedName>
</protein>
<dbReference type="Gene3D" id="1.10.3810.10">
    <property type="entry name" value="Biosynthetic peptidoglycan transglycosylase-like"/>
    <property type="match status" value="1"/>
</dbReference>
<dbReference type="Proteomes" id="UP001183585">
    <property type="component" value="Unassembled WGS sequence"/>
</dbReference>
<keyword evidence="4" id="KW-0808">Transferase</keyword>
<organism evidence="11 12">
    <name type="scientific">Promicromonospora iranensis</name>
    <dbReference type="NCBI Taxonomy" id="1105144"/>
    <lineage>
        <taxon>Bacteria</taxon>
        <taxon>Bacillati</taxon>
        <taxon>Actinomycetota</taxon>
        <taxon>Actinomycetes</taxon>
        <taxon>Micrococcales</taxon>
        <taxon>Promicromonosporaceae</taxon>
        <taxon>Promicromonospora</taxon>
    </lineage>
</organism>
<evidence type="ECO:0000256" key="5">
    <source>
        <dbReference type="ARBA" id="ARBA00022801"/>
    </source>
</evidence>
<evidence type="ECO:0000259" key="9">
    <source>
        <dbReference type="Pfam" id="PF00905"/>
    </source>
</evidence>
<dbReference type="EMBL" id="JAVDYE010000001">
    <property type="protein sequence ID" value="MDR7385786.1"/>
    <property type="molecule type" value="Genomic_DNA"/>
</dbReference>
<keyword evidence="1 11" id="KW-0121">Carboxypeptidase</keyword>
<dbReference type="InterPro" id="IPR023346">
    <property type="entry name" value="Lysozyme-like_dom_sf"/>
</dbReference>
<name>A0ABU2CWX3_9MICO</name>
<evidence type="ECO:0000259" key="10">
    <source>
        <dbReference type="Pfam" id="PF00912"/>
    </source>
</evidence>
<evidence type="ECO:0000256" key="1">
    <source>
        <dbReference type="ARBA" id="ARBA00022645"/>
    </source>
</evidence>
<dbReference type="InterPro" id="IPR012338">
    <property type="entry name" value="Beta-lactam/transpept-like"/>
</dbReference>
<gene>
    <name evidence="11" type="ORF">J2S48_005301</name>
</gene>
<dbReference type="Pfam" id="PF00905">
    <property type="entry name" value="Transpeptidase"/>
    <property type="match status" value="1"/>
</dbReference>
<dbReference type="InterPro" id="IPR050396">
    <property type="entry name" value="Glycosyltr_51/Transpeptidase"/>
</dbReference>
<dbReference type="Pfam" id="PF00912">
    <property type="entry name" value="Transgly"/>
    <property type="match status" value="1"/>
</dbReference>
<keyword evidence="12" id="KW-1185">Reference proteome</keyword>
<dbReference type="Gene3D" id="3.40.710.10">
    <property type="entry name" value="DD-peptidase/beta-lactamase superfamily"/>
    <property type="match status" value="1"/>
</dbReference>
<dbReference type="SUPFAM" id="SSF53955">
    <property type="entry name" value="Lysozyme-like"/>
    <property type="match status" value="1"/>
</dbReference>
<feature type="domain" description="Glycosyl transferase family 51" evidence="10">
    <location>
        <begin position="69"/>
        <end position="256"/>
    </location>
</feature>
<evidence type="ECO:0000256" key="7">
    <source>
        <dbReference type="ARBA" id="ARBA00034000"/>
    </source>
</evidence>
<comment type="caution">
    <text evidence="11">The sequence shown here is derived from an EMBL/GenBank/DDBJ whole genome shotgun (WGS) entry which is preliminary data.</text>
</comment>
<evidence type="ECO:0000256" key="2">
    <source>
        <dbReference type="ARBA" id="ARBA00022670"/>
    </source>
</evidence>
<evidence type="ECO:0000313" key="11">
    <source>
        <dbReference type="EMBL" id="MDR7385786.1"/>
    </source>
</evidence>
<dbReference type="RefSeq" id="WP_274996749.1">
    <property type="nucleotide sequence ID" value="NZ_JAJQQP010000013.1"/>
</dbReference>
<dbReference type="InterPro" id="IPR001460">
    <property type="entry name" value="PCN-bd_Tpept"/>
</dbReference>
<evidence type="ECO:0000256" key="8">
    <source>
        <dbReference type="ARBA" id="ARBA00049902"/>
    </source>
</evidence>
<comment type="catalytic activity">
    <reaction evidence="8">
        <text>[GlcNAc-(1-&gt;4)-Mur2Ac(oyl-L-Ala-gamma-D-Glu-L-Lys-D-Ala-D-Ala)](n)-di-trans,octa-cis-undecaprenyl diphosphate + beta-D-GlcNAc-(1-&gt;4)-Mur2Ac(oyl-L-Ala-gamma-D-Glu-L-Lys-D-Ala-D-Ala)-di-trans,octa-cis-undecaprenyl diphosphate = [GlcNAc-(1-&gt;4)-Mur2Ac(oyl-L-Ala-gamma-D-Glu-L-Lys-D-Ala-D-Ala)](n+1)-di-trans,octa-cis-undecaprenyl diphosphate + di-trans,octa-cis-undecaprenyl diphosphate + H(+)</text>
        <dbReference type="Rhea" id="RHEA:23708"/>
        <dbReference type="Rhea" id="RHEA-COMP:9602"/>
        <dbReference type="Rhea" id="RHEA-COMP:9603"/>
        <dbReference type="ChEBI" id="CHEBI:15378"/>
        <dbReference type="ChEBI" id="CHEBI:58405"/>
        <dbReference type="ChEBI" id="CHEBI:60033"/>
        <dbReference type="ChEBI" id="CHEBI:78435"/>
        <dbReference type="EC" id="2.4.99.28"/>
    </reaction>
</comment>
<sequence length="690" mass="72142">MSGRQLLILVLAFVLVSVTGGLIVAGMAVPLTGVARAATESAAELTDVPTDEFLPDRVSQSSFVYAADGSVLATVSAKNRVVVPLEDISEPMREAVVAIEDERFYEHGGVDPQAIVRAGINNLSGEDTQGASTLTQQYVKNALIDQAAWSDDPFAAIEAREGTMERKLREAAIAVSVEQEMTKDEILEGYLNVAPFGPRVYGVEAAAQHYFSKSAAELDVVEAATIAGITRSPSALDPTRHPQAAQDRRDVVLAKMLELGDISRSEHDDAVAAPVPETLDITPVELGCQSAEDAAFFCGYVVDEILSNPAFGASEDERGDLLYRGGLSITTTLDPTMQEAAEQQLADKLPSDDGSGLDAAVVSVEPGTGRILAMAQNVPYGVEEGATSINYAAGPARGASRGMQPGSTFKPFVLAEWLMEGHTLDEYVDADNIARYSSDFDSSCTSVDIGSEAWSPANTEGAAGGSVTVREATEQSANTAFVDMATQLDLCGIRDTAWDMGFRPTLSSDGTALAEPTKEDVQVTPSMVLGTQNTSPLQMSAAYATLASNGTYCDPVAIDQVSMADGTHIDLPSNNCDPSALPADVSATVVDAMQGVLTEGSASGNGLDGGRPAAGKTGTSQLSAQTWFVGFTAEVSTAVWVGEVSGDTPHLDVTVGGVRMQPLYGSSVAAPLWKDYMDAALGGTPVTDLP</sequence>
<evidence type="ECO:0000256" key="6">
    <source>
        <dbReference type="ARBA" id="ARBA00023268"/>
    </source>
</evidence>
<dbReference type="PANTHER" id="PTHR32282">
    <property type="entry name" value="BINDING PROTEIN TRANSPEPTIDASE, PUTATIVE-RELATED"/>
    <property type="match status" value="1"/>
</dbReference>
<evidence type="ECO:0000256" key="4">
    <source>
        <dbReference type="ARBA" id="ARBA00022679"/>
    </source>
</evidence>